<organism evidence="1 2">
    <name type="scientific">Glaciecola nitratireducens (strain JCM 12485 / KCTC 12276 / FR1064)</name>
    <dbReference type="NCBI Taxonomy" id="1085623"/>
    <lineage>
        <taxon>Bacteria</taxon>
        <taxon>Pseudomonadati</taxon>
        <taxon>Pseudomonadota</taxon>
        <taxon>Gammaproteobacteria</taxon>
        <taxon>Alteromonadales</taxon>
        <taxon>Alteromonadaceae</taxon>
        <taxon>Brumicola</taxon>
    </lineage>
</organism>
<reference evidence="1 2" key="1">
    <citation type="journal article" date="2011" name="J. Bacteriol.">
        <title>Complete genome sequence of seawater bacterium Glaciecola nitratireducens FR1064T.</title>
        <authorList>
            <person name="Bian F."/>
            <person name="Qin Q.L."/>
            <person name="Xie B.B."/>
            <person name="Shu Y.L."/>
            <person name="Zhang X.Y."/>
            <person name="Yu Y."/>
            <person name="Chen B."/>
            <person name="Chen X.L."/>
            <person name="Zhou B.C."/>
            <person name="Zhang Y.Z."/>
        </authorList>
    </citation>
    <scope>NUCLEOTIDE SEQUENCE [LARGE SCALE GENOMIC DNA]</scope>
    <source>
        <strain evidence="2">JCM 12485 / KCTC 12276 / FR1064</strain>
    </source>
</reference>
<keyword evidence="2" id="KW-1185">Reference proteome</keyword>
<protein>
    <submittedName>
        <fullName evidence="1">Uncharacterized protein</fullName>
    </submittedName>
</protein>
<sequence length="53" mass="6327">MNCLGRYAENLRIYHARMAYLQYKIHSKMWIKASNAQYLCTIQINSAFKADKR</sequence>
<proteinExistence type="predicted"/>
<dbReference type="EMBL" id="CP003060">
    <property type="protein sequence ID" value="AEP31814.1"/>
    <property type="molecule type" value="Genomic_DNA"/>
</dbReference>
<dbReference type="Proteomes" id="UP000009282">
    <property type="component" value="Chromosome"/>
</dbReference>
<dbReference type="AlphaFoldDB" id="G4QNL0"/>
<gene>
    <name evidence="1" type="ordered locus">GNIT_3720</name>
</gene>
<evidence type="ECO:0000313" key="1">
    <source>
        <dbReference type="EMBL" id="AEP31814.1"/>
    </source>
</evidence>
<evidence type="ECO:0000313" key="2">
    <source>
        <dbReference type="Proteomes" id="UP000009282"/>
    </source>
</evidence>
<dbReference type="KEGG" id="gni:GNIT_3720"/>
<name>G4QNL0_GLANF</name>
<accession>G4QNL0</accession>
<dbReference type="HOGENOM" id="CLU_3062002_0_0_6"/>
<dbReference type="STRING" id="1085623.GNIT_3720"/>